<dbReference type="InterPro" id="IPR018392">
    <property type="entry name" value="LysM"/>
</dbReference>
<proteinExistence type="predicted"/>
<evidence type="ECO:0000313" key="2">
    <source>
        <dbReference type="EMBL" id="RAK22407.1"/>
    </source>
</evidence>
<protein>
    <recommendedName>
        <fullName evidence="1">LysM domain-containing protein</fullName>
    </recommendedName>
</protein>
<dbReference type="PROSITE" id="PS51782">
    <property type="entry name" value="LYSM"/>
    <property type="match status" value="1"/>
</dbReference>
<feature type="domain" description="LysM" evidence="1">
    <location>
        <begin position="51"/>
        <end position="104"/>
    </location>
</feature>
<dbReference type="OrthoDB" id="2691912at2"/>
<name>A0A327YQF2_9BACL</name>
<comment type="caution">
    <text evidence="2">The sequence shown here is derived from an EMBL/GenBank/DDBJ whole genome shotgun (WGS) entry which is preliminary data.</text>
</comment>
<reference evidence="2 3" key="1">
    <citation type="submission" date="2018-06" db="EMBL/GenBank/DDBJ databases">
        <title>Genomic Encyclopedia of Type Strains, Phase III (KMG-III): the genomes of soil and plant-associated and newly described type strains.</title>
        <authorList>
            <person name="Whitman W."/>
        </authorList>
    </citation>
    <scope>NUCLEOTIDE SEQUENCE [LARGE SCALE GENOMIC DNA]</scope>
    <source>
        <strain evidence="2 3">CGMCC 1.8979</strain>
    </source>
</reference>
<keyword evidence="3" id="KW-1185">Reference proteome</keyword>
<accession>A0A327YQF2</accession>
<evidence type="ECO:0000313" key="3">
    <source>
        <dbReference type="Proteomes" id="UP000248555"/>
    </source>
</evidence>
<sequence length="109" mass="12045">MKKLTGLLVLCFVIYIVYHDVTNGTLPAATTATTSHVQAVKAEDKEALNYKMMKVKAGDTLLSIIEKERSGPLPVSIEQLIKDFESLNPGVKAESLQIGKTYKFPVYNE</sequence>
<dbReference type="EMBL" id="QLMH01000002">
    <property type="protein sequence ID" value="RAK22407.1"/>
    <property type="molecule type" value="Genomic_DNA"/>
</dbReference>
<gene>
    <name evidence="2" type="ORF">B0I26_102402</name>
</gene>
<organism evidence="2 3">
    <name type="scientific">Paranoxybacillus vitaminiphilus</name>
    <dbReference type="NCBI Taxonomy" id="581036"/>
    <lineage>
        <taxon>Bacteria</taxon>
        <taxon>Bacillati</taxon>
        <taxon>Bacillota</taxon>
        <taxon>Bacilli</taxon>
        <taxon>Bacillales</taxon>
        <taxon>Anoxybacillaceae</taxon>
        <taxon>Paranoxybacillus</taxon>
    </lineage>
</organism>
<dbReference type="InterPro" id="IPR036779">
    <property type="entry name" value="LysM_dom_sf"/>
</dbReference>
<evidence type="ECO:0000259" key="1">
    <source>
        <dbReference type="PROSITE" id="PS51782"/>
    </source>
</evidence>
<dbReference type="AlphaFoldDB" id="A0A327YQF2"/>
<dbReference type="RefSeq" id="WP_111644245.1">
    <property type="nucleotide sequence ID" value="NZ_QLMH01000002.1"/>
</dbReference>
<dbReference type="Gene3D" id="3.10.350.10">
    <property type="entry name" value="LysM domain"/>
    <property type="match status" value="1"/>
</dbReference>
<dbReference type="Proteomes" id="UP000248555">
    <property type="component" value="Unassembled WGS sequence"/>
</dbReference>